<dbReference type="Gene3D" id="2.60.120.10">
    <property type="entry name" value="Jelly Rolls"/>
    <property type="match status" value="1"/>
</dbReference>
<dbReference type="GO" id="GO:0004559">
    <property type="term" value="F:alpha-mannosidase activity"/>
    <property type="evidence" value="ECO:0007669"/>
    <property type="project" value="InterPro"/>
</dbReference>
<dbReference type="GO" id="GO:0006013">
    <property type="term" value="P:mannose metabolic process"/>
    <property type="evidence" value="ECO:0007669"/>
    <property type="project" value="InterPro"/>
</dbReference>
<feature type="domain" description="Glycosyl hydrolase family 38 C-terminal" evidence="2">
    <location>
        <begin position="28"/>
        <end position="133"/>
    </location>
</feature>
<dbReference type="InterPro" id="IPR011009">
    <property type="entry name" value="Kinase-like_dom_sf"/>
</dbReference>
<dbReference type="SUPFAM" id="SSF74650">
    <property type="entry name" value="Galactose mutarotase-like"/>
    <property type="match status" value="1"/>
</dbReference>
<dbReference type="InterPro" id="IPR017627">
    <property type="entry name" value="UGHY"/>
</dbReference>
<dbReference type="InterPro" id="IPR011013">
    <property type="entry name" value="Gal_mutarotase_sf_dom"/>
</dbReference>
<feature type="region of interest" description="Disordered" evidence="1">
    <location>
        <begin position="388"/>
        <end position="412"/>
    </location>
</feature>
<dbReference type="InterPro" id="IPR014710">
    <property type="entry name" value="RmlC-like_jellyroll"/>
</dbReference>
<dbReference type="PANTHER" id="PTHR34571:SF1">
    <property type="entry name" value="(S)-UREIDOGLYCINE AMINOHYDROLASE"/>
    <property type="match status" value="1"/>
</dbReference>
<name>A0AA36EEA4_LACSI</name>
<dbReference type="Proteomes" id="UP001177003">
    <property type="component" value="Chromosome 7"/>
</dbReference>
<evidence type="ECO:0000313" key="4">
    <source>
        <dbReference type="Proteomes" id="UP001177003"/>
    </source>
</evidence>
<dbReference type="EMBL" id="OX465083">
    <property type="protein sequence ID" value="CAI9292377.1"/>
    <property type="molecule type" value="Genomic_DNA"/>
</dbReference>
<proteinExistence type="predicted"/>
<dbReference type="InterPro" id="IPR011051">
    <property type="entry name" value="RmlC_Cupin_sf"/>
</dbReference>
<organism evidence="3 4">
    <name type="scientific">Lactuca saligna</name>
    <name type="common">Willowleaf lettuce</name>
    <dbReference type="NCBI Taxonomy" id="75948"/>
    <lineage>
        <taxon>Eukaryota</taxon>
        <taxon>Viridiplantae</taxon>
        <taxon>Streptophyta</taxon>
        <taxon>Embryophyta</taxon>
        <taxon>Tracheophyta</taxon>
        <taxon>Spermatophyta</taxon>
        <taxon>Magnoliopsida</taxon>
        <taxon>eudicotyledons</taxon>
        <taxon>Gunneridae</taxon>
        <taxon>Pentapetalae</taxon>
        <taxon>asterids</taxon>
        <taxon>campanulids</taxon>
        <taxon>Asterales</taxon>
        <taxon>Asteraceae</taxon>
        <taxon>Cichorioideae</taxon>
        <taxon>Cichorieae</taxon>
        <taxon>Lactucinae</taxon>
        <taxon>Lactuca</taxon>
    </lineage>
</organism>
<dbReference type="SUPFAM" id="SSF56112">
    <property type="entry name" value="Protein kinase-like (PK-like)"/>
    <property type="match status" value="1"/>
</dbReference>
<dbReference type="GO" id="GO:0071522">
    <property type="term" value="F:ureidoglycine aminohydrolase activity"/>
    <property type="evidence" value="ECO:0007669"/>
    <property type="project" value="InterPro"/>
</dbReference>
<dbReference type="Gene3D" id="1.10.510.10">
    <property type="entry name" value="Transferase(Phosphotransferase) domain 1"/>
    <property type="match status" value="1"/>
</dbReference>
<accession>A0AA36EEA4</accession>
<dbReference type="GO" id="GO:0030246">
    <property type="term" value="F:carbohydrate binding"/>
    <property type="evidence" value="ECO:0007669"/>
    <property type="project" value="InterPro"/>
</dbReference>
<sequence>MLKVGEVTEKADVYSFGVVLLELVSGRKTVDINRTKGQQCLTKWVTRVYKEKEHTEVEFIIIILFPFDLILNLSLYIDDGVGKEITTQITSASKTNKTFYTDSNRKNFIKRVRVFRTDWELQMNEPVAGNYYPNHIVVSWKTIEEIGAYLVSPAMGAHFVMYIAKMQESSKSGLPPKHVERFVFFVQGLVILTNVSGICQTLMVDSFAYLPPNSKHHFRSYESSTLVVFERRYAYLEDHIPKPIVGSTNQQPLLDTPGEVFQLRKLLPTSLPYDFNIHIMDFQPGEFLNVKFQTEKKHSDCLDVLSETHNRASDQKIQIGADPGKHKVSKQTTTVLEESKDVTNEQQESSLKKQKRTICEGNRDFWEKQLPDNQKLTLWGTDLGIYRKSHSLDEPANSSGVRRGKESSSCKR</sequence>
<evidence type="ECO:0000256" key="1">
    <source>
        <dbReference type="SAM" id="MobiDB-lite"/>
    </source>
</evidence>
<gene>
    <name evidence="3" type="ORF">LSALG_LOCUS31455</name>
</gene>
<feature type="compositionally biased region" description="Basic and acidic residues" evidence="1">
    <location>
        <begin position="403"/>
        <end position="412"/>
    </location>
</feature>
<evidence type="ECO:0000259" key="2">
    <source>
        <dbReference type="Pfam" id="PF07748"/>
    </source>
</evidence>
<reference evidence="3" key="1">
    <citation type="submission" date="2023-04" db="EMBL/GenBank/DDBJ databases">
        <authorList>
            <person name="Vijverberg K."/>
            <person name="Xiong W."/>
            <person name="Schranz E."/>
        </authorList>
    </citation>
    <scope>NUCLEOTIDE SEQUENCE</scope>
</reference>
<dbReference type="SUPFAM" id="SSF51182">
    <property type="entry name" value="RmlC-like cupins"/>
    <property type="match status" value="1"/>
</dbReference>
<dbReference type="InterPro" id="IPR011682">
    <property type="entry name" value="Glyco_hydro_38_C"/>
</dbReference>
<dbReference type="PANTHER" id="PTHR34571">
    <property type="entry name" value="(S)-UREIDOGLYCINE AMINOHYDROLASE"/>
    <property type="match status" value="1"/>
</dbReference>
<dbReference type="AlphaFoldDB" id="A0AA36EEA4"/>
<protein>
    <recommendedName>
        <fullName evidence="2">Glycosyl hydrolase family 38 C-terminal domain-containing protein</fullName>
    </recommendedName>
</protein>
<feature type="region of interest" description="Disordered" evidence="1">
    <location>
        <begin position="334"/>
        <end position="354"/>
    </location>
</feature>
<keyword evidence="4" id="KW-1185">Reference proteome</keyword>
<dbReference type="Pfam" id="PF07748">
    <property type="entry name" value="Glyco_hydro_38C"/>
    <property type="match status" value="1"/>
</dbReference>
<evidence type="ECO:0000313" key="3">
    <source>
        <dbReference type="EMBL" id="CAI9292377.1"/>
    </source>
</evidence>